<feature type="transmembrane region" description="Helical" evidence="8">
    <location>
        <begin position="122"/>
        <end position="139"/>
    </location>
</feature>
<dbReference type="EMBL" id="RBII01000002">
    <property type="protein sequence ID" value="RKQ68888.1"/>
    <property type="molecule type" value="Genomic_DNA"/>
</dbReference>
<dbReference type="Pfam" id="PF13231">
    <property type="entry name" value="PMT_2"/>
    <property type="match status" value="1"/>
</dbReference>
<feature type="transmembrane region" description="Helical" evidence="8">
    <location>
        <begin position="343"/>
        <end position="363"/>
    </location>
</feature>
<keyword evidence="7 8" id="KW-0472">Membrane</keyword>
<dbReference type="GO" id="GO:0009103">
    <property type="term" value="P:lipopolysaccharide biosynthetic process"/>
    <property type="evidence" value="ECO:0007669"/>
    <property type="project" value="TreeGrafter"/>
</dbReference>
<evidence type="ECO:0000256" key="4">
    <source>
        <dbReference type="ARBA" id="ARBA00022679"/>
    </source>
</evidence>
<evidence type="ECO:0000313" key="11">
    <source>
        <dbReference type="Proteomes" id="UP000282211"/>
    </source>
</evidence>
<feature type="transmembrane region" description="Helical" evidence="8">
    <location>
        <begin position="223"/>
        <end position="244"/>
    </location>
</feature>
<protein>
    <submittedName>
        <fullName evidence="10">4-amino-4-deoxy-L-arabinose transferase-like glycosyltransferase</fullName>
    </submittedName>
</protein>
<dbReference type="PANTHER" id="PTHR33908">
    <property type="entry name" value="MANNOSYLTRANSFERASE YKCB-RELATED"/>
    <property type="match status" value="1"/>
</dbReference>
<dbReference type="Proteomes" id="UP000282211">
    <property type="component" value="Unassembled WGS sequence"/>
</dbReference>
<dbReference type="OrthoDB" id="9810951at2"/>
<evidence type="ECO:0000256" key="5">
    <source>
        <dbReference type="ARBA" id="ARBA00022692"/>
    </source>
</evidence>
<feature type="transmembrane region" description="Helical" evidence="8">
    <location>
        <begin position="15"/>
        <end position="37"/>
    </location>
</feature>
<keyword evidence="2" id="KW-1003">Cell membrane</keyword>
<dbReference type="GO" id="GO:0010041">
    <property type="term" value="P:response to iron(III) ion"/>
    <property type="evidence" value="ECO:0007669"/>
    <property type="project" value="TreeGrafter"/>
</dbReference>
<keyword evidence="4 10" id="KW-0808">Transferase</keyword>
<feature type="transmembrane region" description="Helical" evidence="8">
    <location>
        <begin position="98"/>
        <end position="116"/>
    </location>
</feature>
<feature type="domain" description="Glycosyltransferase RgtA/B/C/D-like" evidence="9">
    <location>
        <begin position="70"/>
        <end position="240"/>
    </location>
</feature>
<feature type="transmembrane region" description="Helical" evidence="8">
    <location>
        <begin position="429"/>
        <end position="449"/>
    </location>
</feature>
<evidence type="ECO:0000256" key="8">
    <source>
        <dbReference type="SAM" id="Phobius"/>
    </source>
</evidence>
<dbReference type="InterPro" id="IPR050297">
    <property type="entry name" value="LipidA_mod_glycosyltrf_83"/>
</dbReference>
<feature type="transmembrane region" description="Helical" evidence="8">
    <location>
        <begin position="401"/>
        <end position="422"/>
    </location>
</feature>
<feature type="transmembrane region" description="Helical" evidence="8">
    <location>
        <begin position="274"/>
        <end position="300"/>
    </location>
</feature>
<sequence length="573" mass="62316">MIRALLTSPISQSKAIFVLVILTLLVTLPGLASLSVLDRDEARYAQASVQMAESGDYLNIRFQDEARNKKPAGIYWLQVAAIKTFSAPETRNIWVQRLPSVLGALLAVLATYFAGAKLIGRQAGFIGAVTLALSMMMIFEGHIAKTDAVLCAMGALCFSAIAHIRTETAGLSLWKARPAVWIFWVALGFSILIKGPVIPTLVALSMGTLLLWERRGYGMRQFVNIPAIAACFIIFLPWAIAIGIETNGAFFTESLGHDLGGKMVSAQESHPGPFGYHLALLSVTFWPGSIFLLPAFALAIRTVGRSGHKTSDLAKAVRLCLAWILPYWILIEVMPTKLPHYSLPVFPALALLVGMVFTHLVAIKDFKILRFINGSLFLIVSAGLLYGLVYAQAVFSGTGLPTSLLLTLCLAGVLALLAGFAIWSNAIQLSFLSAGLCAIILNITAYGVILPSLTSLRLTDQLEAGFREYNIPLPREGGPLVQAINFTEPSLVYRFGKDIRLGDQIDLNSPETWRVGQLFILDTLHKKGAALERLRDAKNAQGACLDLRFSVEGLNYSRGDTVDLRVLEIVPCD</sequence>
<feature type="transmembrane region" description="Helical" evidence="8">
    <location>
        <begin position="312"/>
        <end position="331"/>
    </location>
</feature>
<dbReference type="RefSeq" id="WP_121100667.1">
    <property type="nucleotide sequence ID" value="NZ_RBII01000002.1"/>
</dbReference>
<proteinExistence type="predicted"/>
<feature type="transmembrane region" description="Helical" evidence="8">
    <location>
        <begin position="146"/>
        <end position="164"/>
    </location>
</feature>
<dbReference type="AlphaFoldDB" id="A0A420WD35"/>
<feature type="transmembrane region" description="Helical" evidence="8">
    <location>
        <begin position="184"/>
        <end position="211"/>
    </location>
</feature>
<name>A0A420WD35_9PROT</name>
<gene>
    <name evidence="10" type="ORF">DES40_1663</name>
</gene>
<dbReference type="GO" id="GO:0005886">
    <property type="term" value="C:plasma membrane"/>
    <property type="evidence" value="ECO:0007669"/>
    <property type="project" value="UniProtKB-SubCell"/>
</dbReference>
<evidence type="ECO:0000256" key="7">
    <source>
        <dbReference type="ARBA" id="ARBA00023136"/>
    </source>
</evidence>
<evidence type="ECO:0000313" key="10">
    <source>
        <dbReference type="EMBL" id="RKQ68888.1"/>
    </source>
</evidence>
<keyword evidence="6 8" id="KW-1133">Transmembrane helix</keyword>
<comment type="subcellular location">
    <subcellularLocation>
        <location evidence="1">Cell membrane</location>
        <topology evidence="1">Multi-pass membrane protein</topology>
    </subcellularLocation>
</comment>
<keyword evidence="3" id="KW-0328">Glycosyltransferase</keyword>
<accession>A0A420WD35</accession>
<evidence type="ECO:0000256" key="2">
    <source>
        <dbReference type="ARBA" id="ARBA00022475"/>
    </source>
</evidence>
<dbReference type="InterPro" id="IPR038731">
    <property type="entry name" value="RgtA/B/C-like"/>
</dbReference>
<dbReference type="PANTHER" id="PTHR33908:SF3">
    <property type="entry name" value="UNDECAPRENYL PHOSPHATE-ALPHA-4-AMINO-4-DEOXY-L-ARABINOSE ARABINOSYL TRANSFERASE"/>
    <property type="match status" value="1"/>
</dbReference>
<dbReference type="InParanoid" id="A0A420WD35"/>
<dbReference type="GO" id="GO:0016763">
    <property type="term" value="F:pentosyltransferase activity"/>
    <property type="evidence" value="ECO:0007669"/>
    <property type="project" value="TreeGrafter"/>
</dbReference>
<keyword evidence="11" id="KW-1185">Reference proteome</keyword>
<feature type="transmembrane region" description="Helical" evidence="8">
    <location>
        <begin position="375"/>
        <end position="395"/>
    </location>
</feature>
<evidence type="ECO:0000256" key="6">
    <source>
        <dbReference type="ARBA" id="ARBA00022989"/>
    </source>
</evidence>
<organism evidence="10 11">
    <name type="scientific">Litorimonas taeanensis</name>
    <dbReference type="NCBI Taxonomy" id="568099"/>
    <lineage>
        <taxon>Bacteria</taxon>
        <taxon>Pseudomonadati</taxon>
        <taxon>Pseudomonadota</taxon>
        <taxon>Alphaproteobacteria</taxon>
        <taxon>Maricaulales</taxon>
        <taxon>Robiginitomaculaceae</taxon>
    </lineage>
</organism>
<evidence type="ECO:0000259" key="9">
    <source>
        <dbReference type="Pfam" id="PF13231"/>
    </source>
</evidence>
<dbReference type="FunCoup" id="A0A420WD35">
    <property type="interactions" value="82"/>
</dbReference>
<evidence type="ECO:0000256" key="3">
    <source>
        <dbReference type="ARBA" id="ARBA00022676"/>
    </source>
</evidence>
<comment type="caution">
    <text evidence="10">The sequence shown here is derived from an EMBL/GenBank/DDBJ whole genome shotgun (WGS) entry which is preliminary data.</text>
</comment>
<evidence type="ECO:0000256" key="1">
    <source>
        <dbReference type="ARBA" id="ARBA00004651"/>
    </source>
</evidence>
<keyword evidence="5 8" id="KW-0812">Transmembrane</keyword>
<reference evidence="10 11" key="1">
    <citation type="submission" date="2018-10" db="EMBL/GenBank/DDBJ databases">
        <title>Genomic Encyclopedia of Type Strains, Phase IV (KMG-IV): sequencing the most valuable type-strain genomes for metagenomic binning, comparative biology and taxonomic classification.</title>
        <authorList>
            <person name="Goeker M."/>
        </authorList>
    </citation>
    <scope>NUCLEOTIDE SEQUENCE [LARGE SCALE GENOMIC DNA]</scope>
    <source>
        <strain evidence="10 11">DSM 22008</strain>
    </source>
</reference>